<sequence>MATGIVFLQSSLDESSPNVVSSGYKPGNTDLIRLMLREQQKSSKALHSNALFKEFRDEGKHFKKFGKGYAVAQQEATQPMIDDFQAEGNSRMFQLIKSTAEREEKPLQGVWASFGKPYISQGPPEEPDSTLPKLNRDEINQEAKGSRNGRSKPKQEAEPPPPTAAPPFPPGSAMRMGMDQSDNAADSRAVQLEEDRLTKNKTIMRFSDQDKLETKFPKGPLLMADYRRTKSKIKIGAFNDPYQADEEAHDPELAYGQPVRQVTRLVPMALPDRKDVMDGGRSQVFITQGTADPDNISDPFLQRGLSMSGPAGPTGVRQSTDGRSDQSRFSYHMRMSVSGVAGALKAPQDAALEDEISGAPEAGHGPAFTPLVNTACPPRGQEDNPVYGWHNKFVEVRQRGRTTLQQALYGRSEGRYKARSFEKMTANLCGLLMGDLDQVRGRKVPYASVGVEPKNPYLKMEAEWSAQEQSRKMRTQRALALDPEELKALQKFYDQLCSLVEAQRMSDPLSLMVVHKIRSLLEAGMFLHKPLLLTVLEHIGNFTKGCGLMRHNKYILSILLFIAKSANISEADLDEHVAMHGMSIVVYGTSETPLRATASASKAATVAQRATMSAFGKRLASAANEKSSGRGSIPFRDGSESIGASMMPSPTTSVHGDLRQAVSPNATSTYRKQSLNPLSTASSSHAAKAASLSVEHSQHEEASKAATSSSQVPVMQHSASMLFSSAVGAYSP</sequence>
<dbReference type="OrthoDB" id="534958at2759"/>
<feature type="compositionally biased region" description="Low complexity" evidence="1">
    <location>
        <begin position="679"/>
        <end position="693"/>
    </location>
</feature>
<evidence type="ECO:0000256" key="1">
    <source>
        <dbReference type="SAM" id="MobiDB-lite"/>
    </source>
</evidence>
<accession>A0A250X748</accession>
<dbReference type="EMBL" id="BEGY01000036">
    <property type="protein sequence ID" value="GAX78897.1"/>
    <property type="molecule type" value="Genomic_DNA"/>
</dbReference>
<proteinExistence type="predicted"/>
<keyword evidence="3" id="KW-1185">Reference proteome</keyword>
<name>A0A250X748_9CHLO</name>
<feature type="compositionally biased region" description="Polar residues" evidence="1">
    <location>
        <begin position="662"/>
        <end position="678"/>
    </location>
</feature>
<feature type="region of interest" description="Disordered" evidence="1">
    <location>
        <begin position="623"/>
        <end position="712"/>
    </location>
</feature>
<comment type="caution">
    <text evidence="2">The sequence shown here is derived from an EMBL/GenBank/DDBJ whole genome shotgun (WGS) entry which is preliminary data.</text>
</comment>
<protein>
    <submittedName>
        <fullName evidence="2">Uncharacterized protein</fullName>
    </submittedName>
</protein>
<reference evidence="2 3" key="1">
    <citation type="submission" date="2017-08" db="EMBL/GenBank/DDBJ databases">
        <title>Acidophilic green algal genome provides insights into adaptation to an acidic environment.</title>
        <authorList>
            <person name="Hirooka S."/>
            <person name="Hirose Y."/>
            <person name="Kanesaki Y."/>
            <person name="Higuchi S."/>
            <person name="Fujiwara T."/>
            <person name="Onuma R."/>
            <person name="Era A."/>
            <person name="Ohbayashi R."/>
            <person name="Uzuka A."/>
            <person name="Nozaki H."/>
            <person name="Yoshikawa H."/>
            <person name="Miyagishima S.Y."/>
        </authorList>
    </citation>
    <scope>NUCLEOTIDE SEQUENCE [LARGE SCALE GENOMIC DNA]</scope>
    <source>
        <strain evidence="2 3">NIES-2499</strain>
    </source>
</reference>
<feature type="region of interest" description="Disordered" evidence="1">
    <location>
        <begin position="141"/>
        <end position="188"/>
    </location>
</feature>
<dbReference type="AlphaFoldDB" id="A0A250X748"/>
<feature type="compositionally biased region" description="Pro residues" evidence="1">
    <location>
        <begin position="158"/>
        <end position="170"/>
    </location>
</feature>
<dbReference type="Proteomes" id="UP000232323">
    <property type="component" value="Unassembled WGS sequence"/>
</dbReference>
<gene>
    <name evidence="2" type="ORF">CEUSTIGMA_g6336.t1</name>
</gene>
<feature type="region of interest" description="Disordered" evidence="1">
    <location>
        <begin position="114"/>
        <end position="133"/>
    </location>
</feature>
<organism evidence="2 3">
    <name type="scientific">Chlamydomonas eustigma</name>
    <dbReference type="NCBI Taxonomy" id="1157962"/>
    <lineage>
        <taxon>Eukaryota</taxon>
        <taxon>Viridiplantae</taxon>
        <taxon>Chlorophyta</taxon>
        <taxon>core chlorophytes</taxon>
        <taxon>Chlorophyceae</taxon>
        <taxon>CS clade</taxon>
        <taxon>Chlamydomonadales</taxon>
        <taxon>Chlamydomonadaceae</taxon>
        <taxon>Chlamydomonas</taxon>
    </lineage>
</organism>
<evidence type="ECO:0000313" key="2">
    <source>
        <dbReference type="EMBL" id="GAX78897.1"/>
    </source>
</evidence>
<evidence type="ECO:0000313" key="3">
    <source>
        <dbReference type="Proteomes" id="UP000232323"/>
    </source>
</evidence>